<comment type="caution">
    <text evidence="1">The sequence shown here is derived from an EMBL/GenBank/DDBJ whole genome shotgun (WGS) entry which is preliminary data.</text>
</comment>
<accession>A0A1F5ZKT1</accession>
<dbReference type="InterPro" id="IPR043128">
    <property type="entry name" value="Rev_trsase/Diguanyl_cyclase"/>
</dbReference>
<gene>
    <name evidence="1" type="ORF">A2773_00170</name>
</gene>
<dbReference type="AlphaFoldDB" id="A0A1F5ZKT1"/>
<dbReference type="Proteomes" id="UP000177383">
    <property type="component" value="Unassembled WGS sequence"/>
</dbReference>
<dbReference type="EMBL" id="MFJE01000063">
    <property type="protein sequence ID" value="OGG13011.1"/>
    <property type="molecule type" value="Genomic_DNA"/>
</dbReference>
<dbReference type="SUPFAM" id="SSF55073">
    <property type="entry name" value="Nucleotide cyclase"/>
    <property type="match status" value="1"/>
</dbReference>
<evidence type="ECO:0000313" key="1">
    <source>
        <dbReference type="EMBL" id="OGG13011.1"/>
    </source>
</evidence>
<name>A0A1F5ZKT1_9BACT</name>
<proteinExistence type="predicted"/>
<dbReference type="InterPro" id="IPR029787">
    <property type="entry name" value="Nucleotide_cyclase"/>
</dbReference>
<dbReference type="STRING" id="1798375.A2773_00170"/>
<evidence type="ECO:0000313" key="2">
    <source>
        <dbReference type="Proteomes" id="UP000177383"/>
    </source>
</evidence>
<protein>
    <submittedName>
        <fullName evidence="1">Uncharacterized protein</fullName>
    </submittedName>
</protein>
<sequence>MESRRLFMLTEPPQLEIRHQPIEVQAARIKDWFIRNGHDMVVPPRYKAKEMAKAWNVEKLEPNEHSDLAVETSALRNSLINEVTKSVRENKPFAVIHRDSDRLKQANDDIGHWFGNISIRRSACELTNILEKIMIEKEIQLKAAVFVPSKSTDEVTAAIFGDEKDINILLSEFAKYEEKPIRVPGYDYDFSSTTSYIKSTDEKLSDLLKDTQERLAKEGDIDQAKSLWYEAVDIAQRNAHEAKDQKILKNIPPLVDLMRMERGQFDNIIGKVFNGTRPDTKVGGMKKMLDVLHSKFFGSDSPIYRKWNVELINGGLEKLEEIYERVFPKENIPVTNNV</sequence>
<reference evidence="1 2" key="1">
    <citation type="journal article" date="2016" name="Nat. Commun.">
        <title>Thousands of microbial genomes shed light on interconnected biogeochemical processes in an aquifer system.</title>
        <authorList>
            <person name="Anantharaman K."/>
            <person name="Brown C.T."/>
            <person name="Hug L.A."/>
            <person name="Sharon I."/>
            <person name="Castelle C.J."/>
            <person name="Probst A.J."/>
            <person name="Thomas B.C."/>
            <person name="Singh A."/>
            <person name="Wilkins M.J."/>
            <person name="Karaoz U."/>
            <person name="Brodie E.L."/>
            <person name="Williams K.H."/>
            <person name="Hubbard S.S."/>
            <person name="Banfield J.F."/>
        </authorList>
    </citation>
    <scope>NUCLEOTIDE SEQUENCE [LARGE SCALE GENOMIC DNA]</scope>
</reference>
<organism evidence="1 2">
    <name type="scientific">Candidatus Gottesmanbacteria bacterium RIFCSPHIGHO2_01_FULL_39_10</name>
    <dbReference type="NCBI Taxonomy" id="1798375"/>
    <lineage>
        <taxon>Bacteria</taxon>
        <taxon>Candidatus Gottesmaniibacteriota</taxon>
    </lineage>
</organism>
<dbReference type="Gene3D" id="3.30.70.270">
    <property type="match status" value="1"/>
</dbReference>